<keyword evidence="2" id="KW-1133">Transmembrane helix</keyword>
<accession>A0A0R3S275</accession>
<reference evidence="4" key="1">
    <citation type="submission" date="2017-02" db="UniProtKB">
        <authorList>
            <consortium name="WormBaseParasite"/>
        </authorList>
    </citation>
    <scope>IDENTIFICATION</scope>
</reference>
<dbReference type="WBParaSite" id="EEL_0000880101-mRNA-1">
    <property type="protein sequence ID" value="EEL_0000880101-mRNA-1"/>
    <property type="gene ID" value="EEL_0000880101"/>
</dbReference>
<dbReference type="Proteomes" id="UP000050640">
    <property type="component" value="Unplaced"/>
</dbReference>
<keyword evidence="2" id="KW-0472">Membrane</keyword>
<proteinExistence type="predicted"/>
<evidence type="ECO:0000256" key="2">
    <source>
        <dbReference type="SAM" id="Phobius"/>
    </source>
</evidence>
<evidence type="ECO:0000256" key="1">
    <source>
        <dbReference type="SAM" id="MobiDB-lite"/>
    </source>
</evidence>
<feature type="region of interest" description="Disordered" evidence="1">
    <location>
        <begin position="118"/>
        <end position="149"/>
    </location>
</feature>
<sequence length="160" mass="18127">MAIISLSEECDEVFYKGLKRATYKPNNLHIQVISSPKAFEEILQEDPVRDLCAITISRESFKITWILFDCVRNMEPRKQKAEITWMMTVTLIFVTIIVCVAIGACCYLLLLRNNHHKEENHGSKSSANKRTSTSGVNVDEVTNQPSTTQSPSIVSFVNFL</sequence>
<evidence type="ECO:0000313" key="3">
    <source>
        <dbReference type="Proteomes" id="UP000050640"/>
    </source>
</evidence>
<keyword evidence="3" id="KW-1185">Reference proteome</keyword>
<protein>
    <submittedName>
        <fullName evidence="4">Interleukin-7 receptor subunit alpha</fullName>
    </submittedName>
</protein>
<dbReference type="AlphaFoldDB" id="A0A0R3S275"/>
<feature type="compositionally biased region" description="Polar residues" evidence="1">
    <location>
        <begin position="123"/>
        <end position="149"/>
    </location>
</feature>
<name>A0A0R3S275_9BILA</name>
<organism evidence="3 4">
    <name type="scientific">Elaeophora elaphi</name>
    <dbReference type="NCBI Taxonomy" id="1147741"/>
    <lineage>
        <taxon>Eukaryota</taxon>
        <taxon>Metazoa</taxon>
        <taxon>Ecdysozoa</taxon>
        <taxon>Nematoda</taxon>
        <taxon>Chromadorea</taxon>
        <taxon>Rhabditida</taxon>
        <taxon>Spirurina</taxon>
        <taxon>Spiruromorpha</taxon>
        <taxon>Filarioidea</taxon>
        <taxon>Onchocercidae</taxon>
        <taxon>Elaeophora</taxon>
    </lineage>
</organism>
<feature type="transmembrane region" description="Helical" evidence="2">
    <location>
        <begin position="83"/>
        <end position="110"/>
    </location>
</feature>
<keyword evidence="2" id="KW-0812">Transmembrane</keyword>
<evidence type="ECO:0000313" key="4">
    <source>
        <dbReference type="WBParaSite" id="EEL_0000880101-mRNA-1"/>
    </source>
</evidence>